<keyword evidence="1" id="KW-0812">Transmembrane</keyword>
<gene>
    <name evidence="2" type="ORF">AA0535_1776</name>
</gene>
<organism evidence="2 3">
    <name type="scientific">Asaia krungthepensis NRIC 0535</name>
    <dbReference type="NCBI Taxonomy" id="1307925"/>
    <lineage>
        <taxon>Bacteria</taxon>
        <taxon>Pseudomonadati</taxon>
        <taxon>Pseudomonadota</taxon>
        <taxon>Alphaproteobacteria</taxon>
        <taxon>Acetobacterales</taxon>
        <taxon>Acetobacteraceae</taxon>
        <taxon>Asaia</taxon>
    </lineage>
</organism>
<evidence type="ECO:0000313" key="2">
    <source>
        <dbReference type="EMBL" id="GBQ89361.1"/>
    </source>
</evidence>
<keyword evidence="1" id="KW-0472">Membrane</keyword>
<dbReference type="EMBL" id="BAPV01000013">
    <property type="protein sequence ID" value="GBQ89361.1"/>
    <property type="molecule type" value="Genomic_DNA"/>
</dbReference>
<feature type="transmembrane region" description="Helical" evidence="1">
    <location>
        <begin position="20"/>
        <end position="40"/>
    </location>
</feature>
<accession>A0ABQ0Q3A2</accession>
<reference evidence="2" key="1">
    <citation type="submission" date="2013-04" db="EMBL/GenBank/DDBJ databases">
        <title>The genome sequencing project of 58 acetic acid bacteria.</title>
        <authorList>
            <person name="Okamoto-Kainuma A."/>
            <person name="Ishikawa M."/>
            <person name="Umino S."/>
            <person name="Koizumi Y."/>
            <person name="Shiwa Y."/>
            <person name="Yoshikawa H."/>
            <person name="Matsutani M."/>
            <person name="Matsushita K."/>
        </authorList>
    </citation>
    <scope>NUCLEOTIDE SEQUENCE</scope>
    <source>
        <strain evidence="2">NRIC 0535</strain>
    </source>
</reference>
<evidence type="ECO:0000256" key="1">
    <source>
        <dbReference type="SAM" id="Phobius"/>
    </source>
</evidence>
<name>A0ABQ0Q3A2_9PROT</name>
<keyword evidence="3" id="KW-1185">Reference proteome</keyword>
<dbReference type="RefSeq" id="WP_264815644.1">
    <property type="nucleotide sequence ID" value="NZ_BAPV01000013.1"/>
</dbReference>
<dbReference type="Proteomes" id="UP001062776">
    <property type="component" value="Unassembled WGS sequence"/>
</dbReference>
<evidence type="ECO:0000313" key="3">
    <source>
        <dbReference type="Proteomes" id="UP001062776"/>
    </source>
</evidence>
<sequence>MAKPKKIKQDVPTINLRELIIMHIVLAIFIIGIMLLDWHLN</sequence>
<protein>
    <submittedName>
        <fullName evidence="2">Uncharacterized protein</fullName>
    </submittedName>
</protein>
<keyword evidence="1" id="KW-1133">Transmembrane helix</keyword>
<comment type="caution">
    <text evidence="2">The sequence shown here is derived from an EMBL/GenBank/DDBJ whole genome shotgun (WGS) entry which is preliminary data.</text>
</comment>
<proteinExistence type="predicted"/>